<sequence length="104" mass="11794">MKTLFTLIFLFYGAFTLSAQNGTPDDLGQNNPNRQAKKGSYEIILDPTKGNHIVEMTAEILIEIEQNRQETEYAYLNIAPSIMVKIYPRQLISSNAINSIKDEK</sequence>
<accession>A0A915YLC8</accession>
<feature type="signal peptide" evidence="1">
    <location>
        <begin position="1"/>
        <end position="19"/>
    </location>
</feature>
<evidence type="ECO:0000313" key="3">
    <source>
        <dbReference type="Proteomes" id="UP001060919"/>
    </source>
</evidence>
<evidence type="ECO:0000313" key="2">
    <source>
        <dbReference type="EMBL" id="BDS14883.1"/>
    </source>
</evidence>
<dbReference type="EMBL" id="AP026867">
    <property type="protein sequence ID" value="BDS14883.1"/>
    <property type="molecule type" value="Genomic_DNA"/>
</dbReference>
<proteinExistence type="predicted"/>
<gene>
    <name evidence="2" type="ORF">AsAng_0056650</name>
</gene>
<reference evidence="2" key="1">
    <citation type="submission" date="2022-09" db="EMBL/GenBank/DDBJ databases">
        <title>Aureispira anguillicida sp. nov., isolated from Leptocephalus of Japanese eel Anguilla japonica.</title>
        <authorList>
            <person name="Yuasa K."/>
            <person name="Mekata T."/>
            <person name="Ikunari K."/>
        </authorList>
    </citation>
    <scope>NUCLEOTIDE SEQUENCE</scope>
    <source>
        <strain evidence="2">EL160426</strain>
    </source>
</reference>
<organism evidence="2 3">
    <name type="scientific">Aureispira anguillae</name>
    <dbReference type="NCBI Taxonomy" id="2864201"/>
    <lineage>
        <taxon>Bacteria</taxon>
        <taxon>Pseudomonadati</taxon>
        <taxon>Bacteroidota</taxon>
        <taxon>Saprospiria</taxon>
        <taxon>Saprospirales</taxon>
        <taxon>Saprospiraceae</taxon>
        <taxon>Aureispira</taxon>
    </lineage>
</organism>
<dbReference type="Proteomes" id="UP001060919">
    <property type="component" value="Chromosome"/>
</dbReference>
<name>A0A915YLC8_9BACT</name>
<dbReference type="RefSeq" id="WP_264790085.1">
    <property type="nucleotide sequence ID" value="NZ_AP026867.1"/>
</dbReference>
<keyword evidence="1" id="KW-0732">Signal</keyword>
<dbReference type="AlphaFoldDB" id="A0A915YLC8"/>
<feature type="chain" id="PRO_5036758465" evidence="1">
    <location>
        <begin position="20"/>
        <end position="104"/>
    </location>
</feature>
<keyword evidence="3" id="KW-1185">Reference proteome</keyword>
<protein>
    <submittedName>
        <fullName evidence="2">Uncharacterized protein</fullName>
    </submittedName>
</protein>
<evidence type="ECO:0000256" key="1">
    <source>
        <dbReference type="SAM" id="SignalP"/>
    </source>
</evidence>
<dbReference type="KEGG" id="aup:AsAng_0056650"/>